<keyword evidence="5" id="KW-1185">Reference proteome</keyword>
<evidence type="ECO:0000256" key="1">
    <source>
        <dbReference type="ARBA" id="ARBA00023054"/>
    </source>
</evidence>
<dbReference type="Pfam" id="PF13863">
    <property type="entry name" value="DUF4200"/>
    <property type="match status" value="1"/>
</dbReference>
<dbReference type="GO" id="GO:0007286">
    <property type="term" value="P:spermatid development"/>
    <property type="evidence" value="ECO:0007669"/>
    <property type="project" value="TreeGrafter"/>
</dbReference>
<dbReference type="Proteomes" id="UP000053330">
    <property type="component" value="Unassembled WGS sequence"/>
</dbReference>
<feature type="coiled-coil region" evidence="2">
    <location>
        <begin position="72"/>
        <end position="112"/>
    </location>
</feature>
<gene>
    <name evidence="4" type="ORF">N324_07156</name>
</gene>
<feature type="non-terminal residue" evidence="4">
    <location>
        <position position="235"/>
    </location>
</feature>
<dbReference type="GO" id="GO:0005856">
    <property type="term" value="C:cytoskeleton"/>
    <property type="evidence" value="ECO:0007669"/>
    <property type="project" value="UniProtKB-ARBA"/>
</dbReference>
<dbReference type="PANTHER" id="PTHR21683">
    <property type="entry name" value="COILED-COIL DOMAIN-CONTAINING PROTEIN 42 LIKE-2-LIKE-RELATED"/>
    <property type="match status" value="1"/>
</dbReference>
<keyword evidence="1 2" id="KW-0175">Coiled coil</keyword>
<dbReference type="PANTHER" id="PTHR21683:SF8">
    <property type="entry name" value="COILED-COIL DOMAIN-CONTAINING PROTEIN 42"/>
    <property type="match status" value="1"/>
</dbReference>
<reference evidence="4 5" key="1">
    <citation type="submission" date="2014-04" db="EMBL/GenBank/DDBJ databases">
        <title>Genome evolution of avian class.</title>
        <authorList>
            <person name="Zhang G."/>
            <person name="Li C."/>
        </authorList>
    </citation>
    <scope>NUCLEOTIDE SEQUENCE [LARGE SCALE GENOMIC DNA]</scope>
    <source>
        <strain evidence="4">BGI_N324</strain>
    </source>
</reference>
<proteinExistence type="predicted"/>
<dbReference type="AlphaFoldDB" id="A0A091KI25"/>
<evidence type="ECO:0000256" key="2">
    <source>
        <dbReference type="SAM" id="Coils"/>
    </source>
</evidence>
<accession>A0A091KI25</accession>
<evidence type="ECO:0000313" key="5">
    <source>
        <dbReference type="Proteomes" id="UP000053330"/>
    </source>
</evidence>
<feature type="coiled-coil region" evidence="2">
    <location>
        <begin position="174"/>
        <end position="201"/>
    </location>
</feature>
<organism evidence="4 5">
    <name type="scientific">Chlamydotis macqueenii</name>
    <name type="common">Macqueen's bustard</name>
    <dbReference type="NCBI Taxonomy" id="187382"/>
    <lineage>
        <taxon>Eukaryota</taxon>
        <taxon>Metazoa</taxon>
        <taxon>Chordata</taxon>
        <taxon>Craniata</taxon>
        <taxon>Vertebrata</taxon>
        <taxon>Euteleostomi</taxon>
        <taxon>Archelosauria</taxon>
        <taxon>Archosauria</taxon>
        <taxon>Dinosauria</taxon>
        <taxon>Saurischia</taxon>
        <taxon>Theropoda</taxon>
        <taxon>Coelurosauria</taxon>
        <taxon>Aves</taxon>
        <taxon>Neognathae</taxon>
        <taxon>Neoaves</taxon>
        <taxon>Otidimorphae</taxon>
        <taxon>Otidiformes</taxon>
        <taxon>Otididae</taxon>
        <taxon>Chlamydotis</taxon>
    </lineage>
</organism>
<evidence type="ECO:0000259" key="3">
    <source>
        <dbReference type="Pfam" id="PF13863"/>
    </source>
</evidence>
<feature type="non-terminal residue" evidence="4">
    <location>
        <position position="1"/>
    </location>
</feature>
<evidence type="ECO:0000313" key="4">
    <source>
        <dbReference type="EMBL" id="KFP39687.1"/>
    </source>
</evidence>
<dbReference type="InterPro" id="IPR051147">
    <property type="entry name" value="CFAP_domain-containing"/>
</dbReference>
<sequence>EEDFVSPLIRLQEKKKQAKWMHKALEVKEEAFKEKMKVLTCQWRDLHTKDAQQKTSLKKSGRILKENDEIRIQALNKAIKEREGKMQKESELLRAKKELEVLRKKHQKLRNMVQKYSIFNKYLEDVVKISQFEEIQDVIWRCKTLMRIHKDLLQSQQSHKEMIEQAKVLLDQYMADKEAEILQYQDELVQLQLRFDQAQSDVLPWETRWADIQNTAAEKTLRLGTIKMAILNLFQ</sequence>
<dbReference type="InterPro" id="IPR025252">
    <property type="entry name" value="DUF4200"/>
</dbReference>
<dbReference type="EMBL" id="KK744105">
    <property type="protein sequence ID" value="KFP39687.1"/>
    <property type="molecule type" value="Genomic_DNA"/>
</dbReference>
<feature type="domain" description="DUF4200" evidence="3">
    <location>
        <begin position="11"/>
        <end position="128"/>
    </location>
</feature>
<name>A0A091KI25_9AVES</name>
<protein>
    <submittedName>
        <fullName evidence="4">Coiled-coil domain-containing protein 42A</fullName>
    </submittedName>
</protein>